<dbReference type="InterPro" id="IPR014043">
    <property type="entry name" value="Acyl_transferase_dom"/>
</dbReference>
<evidence type="ECO:0000256" key="13">
    <source>
        <dbReference type="ARBA" id="ARBA00066981"/>
    </source>
</evidence>
<dbReference type="InterPro" id="IPR016039">
    <property type="entry name" value="Thiolase-like"/>
</dbReference>
<dbReference type="Pfam" id="PF16197">
    <property type="entry name" value="KAsynt_C_assoc"/>
    <property type="match status" value="1"/>
</dbReference>
<dbReference type="PROSITE" id="PS50075">
    <property type="entry name" value="CARRIER"/>
    <property type="match status" value="1"/>
</dbReference>
<dbReference type="InterPro" id="IPR013120">
    <property type="entry name" value="FAR_NAD-bd"/>
</dbReference>
<dbReference type="Pfam" id="PF07993">
    <property type="entry name" value="NAD_binding_4"/>
    <property type="match status" value="1"/>
</dbReference>
<dbReference type="InterPro" id="IPR049552">
    <property type="entry name" value="PKS_DH_N"/>
</dbReference>
<dbReference type="Gene3D" id="3.40.366.10">
    <property type="entry name" value="Malonyl-Coenzyme A Acyl Carrier Protein, domain 2"/>
    <property type="match status" value="1"/>
</dbReference>
<feature type="region of interest" description="Disordered" evidence="14">
    <location>
        <begin position="1"/>
        <end position="26"/>
    </location>
</feature>
<dbReference type="Gene3D" id="3.10.129.110">
    <property type="entry name" value="Polyketide synthase dehydratase"/>
    <property type="match status" value="2"/>
</dbReference>
<comment type="cofactor">
    <cofactor evidence="1">
        <name>pantetheine 4'-phosphate</name>
        <dbReference type="ChEBI" id="CHEBI:47942"/>
    </cofactor>
</comment>
<protein>
    <recommendedName>
        <fullName evidence="13">6-deoxyerythronolide-B synthase</fullName>
        <ecNumber evidence="13">2.3.1.94</ecNumber>
    </recommendedName>
</protein>
<dbReference type="InterPro" id="IPR013968">
    <property type="entry name" value="PKS_KR"/>
</dbReference>
<keyword evidence="2" id="KW-0596">Phosphopantetheine</keyword>
<dbReference type="Pfam" id="PF08659">
    <property type="entry name" value="KR"/>
    <property type="match status" value="1"/>
</dbReference>
<evidence type="ECO:0000256" key="8">
    <source>
        <dbReference type="ARBA" id="ARBA00023315"/>
    </source>
</evidence>
<dbReference type="NCBIfam" id="TIGR01746">
    <property type="entry name" value="Thioester-redct"/>
    <property type="match status" value="1"/>
</dbReference>
<proteinExistence type="predicted"/>
<evidence type="ECO:0000256" key="2">
    <source>
        <dbReference type="ARBA" id="ARBA00022450"/>
    </source>
</evidence>
<dbReference type="InterPro" id="IPR014030">
    <property type="entry name" value="Ketoacyl_synth_N"/>
</dbReference>
<dbReference type="InterPro" id="IPR020806">
    <property type="entry name" value="PKS_PP-bd"/>
</dbReference>
<dbReference type="InterPro" id="IPR042104">
    <property type="entry name" value="PKS_dehydratase_sf"/>
</dbReference>
<dbReference type="FunFam" id="1.10.1200.10:FF:000007">
    <property type="entry name" value="Probable polyketide synthase pks17"/>
    <property type="match status" value="1"/>
</dbReference>
<evidence type="ECO:0000256" key="10">
    <source>
        <dbReference type="ARBA" id="ARBA00060158"/>
    </source>
</evidence>
<dbReference type="PANTHER" id="PTHR43775">
    <property type="entry name" value="FATTY ACID SYNTHASE"/>
    <property type="match status" value="1"/>
</dbReference>
<dbReference type="STRING" id="1179773.BN6_48310"/>
<dbReference type="CDD" id="cd08956">
    <property type="entry name" value="KR_3_FAS_SDR_x"/>
    <property type="match status" value="1"/>
</dbReference>
<dbReference type="GO" id="GO:0004312">
    <property type="term" value="F:fatty acid synthase activity"/>
    <property type="evidence" value="ECO:0007669"/>
    <property type="project" value="TreeGrafter"/>
</dbReference>
<dbReference type="Gene3D" id="3.40.47.10">
    <property type="match status" value="1"/>
</dbReference>
<comment type="catalytic activity">
    <reaction evidence="9">
        <text>6 (S)-methylmalonyl-CoA + propanoyl-CoA + 6 NADPH + 12 H(+) = 6-deoxyerythronolide B + 6 CO2 + 6 NADP(+) + 7 CoA + H2O</text>
        <dbReference type="Rhea" id="RHEA:23068"/>
        <dbReference type="ChEBI" id="CHEBI:15377"/>
        <dbReference type="ChEBI" id="CHEBI:15378"/>
        <dbReference type="ChEBI" id="CHEBI:16089"/>
        <dbReference type="ChEBI" id="CHEBI:16526"/>
        <dbReference type="ChEBI" id="CHEBI:57287"/>
        <dbReference type="ChEBI" id="CHEBI:57327"/>
        <dbReference type="ChEBI" id="CHEBI:57392"/>
        <dbReference type="ChEBI" id="CHEBI:57783"/>
        <dbReference type="ChEBI" id="CHEBI:58349"/>
        <dbReference type="EC" id="2.3.1.94"/>
    </reaction>
</comment>
<dbReference type="SUPFAM" id="SSF51735">
    <property type="entry name" value="NAD(P)-binding Rossmann-fold domains"/>
    <property type="match status" value="3"/>
</dbReference>
<dbReference type="InterPro" id="IPR014031">
    <property type="entry name" value="Ketoacyl_synth_C"/>
</dbReference>
<dbReference type="PATRIC" id="fig|1179773.3.peg.4844"/>
<dbReference type="FunFam" id="3.40.47.10:FF:000019">
    <property type="entry name" value="Polyketide synthase type I"/>
    <property type="match status" value="1"/>
</dbReference>
<dbReference type="Pfam" id="PF08990">
    <property type="entry name" value="Docking"/>
    <property type="match status" value="1"/>
</dbReference>
<keyword evidence="6" id="KW-0045">Antibiotic biosynthesis</keyword>
<dbReference type="eggNOG" id="COG0300">
    <property type="taxonomic scope" value="Bacteria"/>
</dbReference>
<dbReference type="InterPro" id="IPR036736">
    <property type="entry name" value="ACP-like_sf"/>
</dbReference>
<dbReference type="InterPro" id="IPR015083">
    <property type="entry name" value="NorB/c/GfsB-D-like_docking"/>
</dbReference>
<dbReference type="Gene3D" id="3.30.70.3290">
    <property type="match status" value="1"/>
</dbReference>
<dbReference type="SMART" id="SM00827">
    <property type="entry name" value="PKS_AT"/>
    <property type="match status" value="1"/>
</dbReference>
<evidence type="ECO:0000256" key="4">
    <source>
        <dbReference type="ARBA" id="ARBA00022679"/>
    </source>
</evidence>
<organism evidence="17 18">
    <name type="scientific">Saccharothrix espanaensis (strain ATCC 51144 / DSM 44229 / JCM 9112 / NBRC 15066 / NRRL 15764)</name>
    <dbReference type="NCBI Taxonomy" id="1179773"/>
    <lineage>
        <taxon>Bacteria</taxon>
        <taxon>Bacillati</taxon>
        <taxon>Actinomycetota</taxon>
        <taxon>Actinomycetes</taxon>
        <taxon>Pseudonocardiales</taxon>
        <taxon>Pseudonocardiaceae</taxon>
        <taxon>Saccharothrix</taxon>
    </lineage>
</organism>
<evidence type="ECO:0000259" key="16">
    <source>
        <dbReference type="PROSITE" id="PS52004"/>
    </source>
</evidence>
<keyword evidence="4" id="KW-0808">Transferase</keyword>
<dbReference type="SMART" id="SM00825">
    <property type="entry name" value="PKS_KS"/>
    <property type="match status" value="1"/>
</dbReference>
<dbReference type="InterPro" id="IPR009081">
    <property type="entry name" value="PP-bd_ACP"/>
</dbReference>
<dbReference type="Pfam" id="PF00550">
    <property type="entry name" value="PP-binding"/>
    <property type="match status" value="1"/>
</dbReference>
<feature type="domain" description="Ketosynthase family 3 (KS3)" evidence="16">
    <location>
        <begin position="55"/>
        <end position="478"/>
    </location>
</feature>
<feature type="domain" description="Carrier" evidence="15">
    <location>
        <begin position="1593"/>
        <end position="1671"/>
    </location>
</feature>
<feature type="compositionally biased region" description="Basic and acidic residues" evidence="14">
    <location>
        <begin position="1"/>
        <end position="13"/>
    </location>
</feature>
<dbReference type="SUPFAM" id="SSF47336">
    <property type="entry name" value="ACP-like"/>
    <property type="match status" value="1"/>
</dbReference>
<dbReference type="SUPFAM" id="SSF52151">
    <property type="entry name" value="FabD/lysophospholipase-like"/>
    <property type="match status" value="1"/>
</dbReference>
<dbReference type="FunFam" id="3.40.366.10:FF:000002">
    <property type="entry name" value="Probable polyketide synthase 2"/>
    <property type="match status" value="1"/>
</dbReference>
<dbReference type="CDD" id="cd00833">
    <property type="entry name" value="PKS"/>
    <property type="match status" value="1"/>
</dbReference>
<dbReference type="InterPro" id="IPR001227">
    <property type="entry name" value="Ac_transferase_dom_sf"/>
</dbReference>
<dbReference type="EC" id="2.3.1.94" evidence="13"/>
<evidence type="ECO:0000313" key="18">
    <source>
        <dbReference type="Proteomes" id="UP000006281"/>
    </source>
</evidence>
<dbReference type="SUPFAM" id="SSF53901">
    <property type="entry name" value="Thiolase-like"/>
    <property type="match status" value="1"/>
</dbReference>
<dbReference type="InterPro" id="IPR050091">
    <property type="entry name" value="PKS_NRPS_Biosynth_Enz"/>
</dbReference>
<dbReference type="GO" id="GO:0031177">
    <property type="term" value="F:phosphopantetheine binding"/>
    <property type="evidence" value="ECO:0007669"/>
    <property type="project" value="InterPro"/>
</dbReference>
<dbReference type="InterPro" id="IPR016035">
    <property type="entry name" value="Acyl_Trfase/lysoPLipase"/>
</dbReference>
<dbReference type="PROSITE" id="PS52004">
    <property type="entry name" value="KS3_2"/>
    <property type="match status" value="1"/>
</dbReference>
<dbReference type="Pfam" id="PF21089">
    <property type="entry name" value="PKS_DH_N"/>
    <property type="match status" value="1"/>
</dbReference>
<dbReference type="InterPro" id="IPR036291">
    <property type="entry name" value="NAD(P)-bd_dom_sf"/>
</dbReference>
<dbReference type="PROSITE" id="PS00606">
    <property type="entry name" value="KS3_1"/>
    <property type="match status" value="1"/>
</dbReference>
<dbReference type="InterPro" id="IPR016036">
    <property type="entry name" value="Malonyl_transacylase_ACP-bd"/>
</dbReference>
<dbReference type="InterPro" id="IPR032821">
    <property type="entry name" value="PKS_assoc"/>
</dbReference>
<dbReference type="Proteomes" id="UP000006281">
    <property type="component" value="Chromosome"/>
</dbReference>
<dbReference type="InterPro" id="IPR018201">
    <property type="entry name" value="Ketoacyl_synth_AS"/>
</dbReference>
<evidence type="ECO:0000256" key="5">
    <source>
        <dbReference type="ARBA" id="ARBA00022737"/>
    </source>
</evidence>
<evidence type="ECO:0000256" key="7">
    <source>
        <dbReference type="ARBA" id="ARBA00023268"/>
    </source>
</evidence>
<accession>K0K6E2</accession>
<dbReference type="Pfam" id="PF00698">
    <property type="entry name" value="Acyl_transf_1"/>
    <property type="match status" value="1"/>
</dbReference>
<dbReference type="eggNOG" id="COG3320">
    <property type="taxonomic scope" value="Bacteria"/>
</dbReference>
<keyword evidence="7" id="KW-0511">Multifunctional enzyme</keyword>
<dbReference type="HOGENOM" id="CLU_000022_35_2_11"/>
<dbReference type="PANTHER" id="PTHR43775:SF51">
    <property type="entry name" value="INACTIVE PHENOLPHTHIOCEROL SYNTHESIS POLYKETIDE SYNTHASE TYPE I PKS1-RELATED"/>
    <property type="match status" value="1"/>
</dbReference>
<evidence type="ECO:0000256" key="9">
    <source>
        <dbReference type="ARBA" id="ARBA00052442"/>
    </source>
</evidence>
<dbReference type="eggNOG" id="COG3321">
    <property type="taxonomic scope" value="Bacteria"/>
</dbReference>
<evidence type="ECO:0000259" key="15">
    <source>
        <dbReference type="PROSITE" id="PS50075"/>
    </source>
</evidence>
<dbReference type="SMART" id="SM00822">
    <property type="entry name" value="PKS_KR"/>
    <property type="match status" value="1"/>
</dbReference>
<dbReference type="GO" id="GO:0006633">
    <property type="term" value="P:fatty acid biosynthetic process"/>
    <property type="evidence" value="ECO:0007669"/>
    <property type="project" value="InterPro"/>
</dbReference>
<keyword evidence="8" id="KW-0012">Acyltransferase</keyword>
<dbReference type="Pfam" id="PF00109">
    <property type="entry name" value="ketoacyl-synt"/>
    <property type="match status" value="1"/>
</dbReference>
<evidence type="ECO:0000256" key="3">
    <source>
        <dbReference type="ARBA" id="ARBA00022553"/>
    </source>
</evidence>
<sequence>MPDHPAQPDRPAEGDAPAMAEPQDDQAKLVEYLKRVTTDLRRARKRVAELEATRDEPIAIVGMSARYPGAADPDELWRLAVEERDSIGPFPDDRGWDLDALYDPDPAAPGRFYIREAGFLETAGGFDAAFFGISPREALAMDPQQRVLLEAAWEAVEHAGIDATTLRGSRTGVFAGLVEQSYLDLDGPPEFEGYQMTSKLSSMASGRISYTLGLEGPAVSIDTACSSGLVALHLAAGALRAGECDLALAGAVYVAAHPGGYIDGARQRGLAVDGRCKPFAAAADGIGWSEGGGVLVVERLADARRNGHRVLAVVRGSAVNSDGASNGLTAPNGPSQERVIRAALADAGLRPSDVDAVEAHGTGTRLGDPIEAQALLATYGQGRPAGRPLLLGSLKSNIGHAQAAAGIAGLVKMIQAIRHGHLPRTLHLDEPSPFVDWSSGDIELLAEARDWPATDGPRRGAVSAFGASGTNAHVVLEQAPPEPDAEPVARPAPAAVPWVLSGRGPAALRAQAARLAAALPADADPYDVAHSLATTRAALEHRAVVVGTDRADLLAGLAAIAEGADVPAVVRGTAGEVGRTVFVFPGQGSQWAGMAVPLLDASPEFAAQIALCAKALEPFGDFSLEDVLRGREGAPALDRLDVVQPVLFAVMVSLAALWQAWGVRPDAVVGHSQGEVAAAHVAGALSLEDAAQVVALRSRIALKLQGVGGMGAVALPRAEVAARLAAWPGRLSVTVENGPNAVLVGGDRDALDEFLAGCKADGARVKRFDTDFASHSPQVELVRDELLAAFAPIAPRAGTIPFFSTVTADWQDTAGLDAGYWYRNLRGTVEFARSVAALADAGYGVFVEVSPHPVLQVSVQETAGDEVVLTGTLRRDEGGPETFLRALAVLHSRGVPVDWRRAFPGARTVPLPTYAFQHERFWHVAGSETLDTAALGLTAAGHPLLGAAVHLAGADEVLFTSRVSARSVPWASADADGVVALPSAALLDVVLRAGDEVGCPAVRELRVDGPLALPARGGLHLQVRVGPADADGARPVAVHTRPEDGDQLWTVAATGALVPRGVRPDPGGPPADATPIEVDLAEPHRPDGYLLHPALLDGVLRTAGGHVVTWRDARVHAVGAAAVRATLTPHGDGLRLRAVDRAGHPVASADLVFGAADAPHGREHESLLWTEWAPVVLPDTAGGLGGEAVVVPLATEPGEDVPAALHRLTGTVLTFAHAWLNDDSRADVPLVFRTTGAMSVAGEPVTDPAAAAVWGQVRSAQSENPGRFVLLEADGDAAVAAVVASGEAQVVVRGDRAFTPRLRRVPRGPAHRFDPAGTVLITGGTGTLGALFARHLVTAHGVRHLLLAGRRGPSAPGAAELRAELAALGAEVSVVGCDLADRAAVAELIAGIPADRPLRAVLHAAGVIDDGLVVGTDHARLAGVLRPKADAAWHLHELTREHDLTAFVLFSSLAGVIGGAGQSSYAAANTFLDGLAEYRAALDLPATSVAWGLWAATAAGGELGAADVERIARAGYPPIPSDTGPALLDLAVATGLPALTAAPLDTAALRAQPRQVPPVLAGLVRVPSRPTARNSEVTTDSLAADLAGLDAAGRRERLLGLLREEVGGVLGHADPAVIGERERFADLGFDSLTGVELRNRLAGLTGLRLPTTLVFDHPTLDALAGHLTAALLGDPAPEGGDLAAALAADIGLDPDIVPADEVVTVAADPAEVLLTGATGFLGAYLLRDLLAGTRAHVHCLVRAADETAARARLDATLDWYGLDLDRSRITVLPGDLAAPALGLDPERFDALARSVDAVYHPAAEVNWVRPYAAVRGANVLAVKELLRLAARHRTVPLHHVSTLGVFLTASADGGTGIAVTDPSGPGAALPTGYTQSKWVAEQVVDLARERGLPVSVYRIDLIAGDRQTGACQTRDFVWLSLKGMLDAGAAPADPGVDLRLMPVDYASAAILHISRTTHSRTFHVSGHTTLPMAEMIAELRRRGHRLDPLDDAEFRARILADRTNALVPLLDAFDVMSAAPAAFYPPIDDAETTAALAGTTITCPPTTLDLFGRHVDFFTGRGYFPHPAR</sequence>
<keyword evidence="3" id="KW-0597">Phosphoprotein</keyword>
<dbReference type="InterPro" id="IPR057326">
    <property type="entry name" value="KR_dom"/>
</dbReference>
<dbReference type="Pfam" id="PF02801">
    <property type="entry name" value="Ketoacyl-synt_C"/>
    <property type="match status" value="1"/>
</dbReference>
<evidence type="ECO:0000313" key="17">
    <source>
        <dbReference type="EMBL" id="CCH32103.1"/>
    </source>
</evidence>
<name>K0K6E2_SACES</name>
<dbReference type="GO" id="GO:0004315">
    <property type="term" value="F:3-oxoacyl-[acyl-carrier-protein] synthase activity"/>
    <property type="evidence" value="ECO:0007669"/>
    <property type="project" value="InterPro"/>
</dbReference>
<evidence type="ECO:0000256" key="12">
    <source>
        <dbReference type="ARBA" id="ARBA00063272"/>
    </source>
</evidence>
<dbReference type="SMART" id="SM01294">
    <property type="entry name" value="PKS_PP_betabranch"/>
    <property type="match status" value="1"/>
</dbReference>
<dbReference type="Gene3D" id="1.10.1200.10">
    <property type="entry name" value="ACP-like"/>
    <property type="match status" value="1"/>
</dbReference>
<reference evidence="17 18" key="1">
    <citation type="journal article" date="2012" name="BMC Genomics">
        <title>Complete genome sequence of Saccharothrix espanaensis DSM 44229T and comparison to the other completely sequenced Pseudonocardiaceae.</title>
        <authorList>
            <person name="Strobel T."/>
            <person name="Al-Dilaimi A."/>
            <person name="Blom J."/>
            <person name="Gessner A."/>
            <person name="Kalinowski J."/>
            <person name="Luzhetska M."/>
            <person name="Puhler A."/>
            <person name="Szczepanowski R."/>
            <person name="Bechthold A."/>
            <person name="Ruckert C."/>
        </authorList>
    </citation>
    <scope>NUCLEOTIDE SEQUENCE [LARGE SCALE GENOMIC DNA]</scope>
    <source>
        <strain evidence="18">ATCC 51144 / DSM 44229 / JCM 9112 / NBRC 15066 / NRRL 15764</strain>
    </source>
</reference>
<evidence type="ECO:0000256" key="1">
    <source>
        <dbReference type="ARBA" id="ARBA00001957"/>
    </source>
</evidence>
<gene>
    <name evidence="17" type="primary">pks11-3</name>
    <name evidence="17" type="ordered locus">BN6_48310</name>
</gene>
<dbReference type="InterPro" id="IPR020807">
    <property type="entry name" value="PKS_DH"/>
</dbReference>
<dbReference type="GO" id="GO:0033068">
    <property type="term" value="P:macrolide biosynthetic process"/>
    <property type="evidence" value="ECO:0007669"/>
    <property type="project" value="UniProtKB-ARBA"/>
</dbReference>
<comment type="pathway">
    <text evidence="11">Antibiotic biosynthesis; erythromycin biosynthesis.</text>
</comment>
<dbReference type="SUPFAM" id="SSF55048">
    <property type="entry name" value="Probable ACP-binding domain of malonyl-CoA ACP transacylase"/>
    <property type="match status" value="1"/>
</dbReference>
<evidence type="ECO:0000256" key="11">
    <source>
        <dbReference type="ARBA" id="ARBA00060622"/>
    </source>
</evidence>
<dbReference type="InterPro" id="IPR010080">
    <property type="entry name" value="Thioester_reductase-like_dom"/>
</dbReference>
<dbReference type="GO" id="GO:0047879">
    <property type="term" value="F:erythronolide synthase activity"/>
    <property type="evidence" value="ECO:0007669"/>
    <property type="project" value="UniProtKB-EC"/>
</dbReference>
<dbReference type="SMART" id="SM00823">
    <property type="entry name" value="PKS_PP"/>
    <property type="match status" value="1"/>
</dbReference>
<evidence type="ECO:0000256" key="14">
    <source>
        <dbReference type="SAM" id="MobiDB-lite"/>
    </source>
</evidence>
<dbReference type="SMART" id="SM00826">
    <property type="entry name" value="PKS_DH"/>
    <property type="match status" value="1"/>
</dbReference>
<evidence type="ECO:0000256" key="6">
    <source>
        <dbReference type="ARBA" id="ARBA00023194"/>
    </source>
</evidence>
<keyword evidence="18" id="KW-1185">Reference proteome</keyword>
<dbReference type="Gene3D" id="3.40.50.720">
    <property type="entry name" value="NAD(P)-binding Rossmann-like Domain"/>
    <property type="match status" value="2"/>
</dbReference>
<comment type="subunit">
    <text evidence="12">Homodimer. Erythronolide synthase is composed of EryAI, EryAII and EryAIII multimodular (2 modules) polypeptides each coding for a functional synthase subunit which participates in 2 of the six FAS-like elongation steps required for formation of the polyketide. Module 1, 2, 3, 4, 5, and 6 participating in biosynthesis steps 1, 2, 3, 4, 5, and 6, respectively.</text>
</comment>
<dbReference type="EMBL" id="HE804045">
    <property type="protein sequence ID" value="CCH32103.1"/>
    <property type="molecule type" value="Genomic_DNA"/>
</dbReference>
<comment type="function">
    <text evidence="10">Involved in the biosynthesis of antibiotic erythromycin via the biosynthesis of its aglycone precursor, 6-deoxyerythronolide B (6-dEB).</text>
</comment>
<dbReference type="KEGG" id="sesp:BN6_48310"/>
<dbReference type="InterPro" id="IPR006162">
    <property type="entry name" value="Ppantetheine_attach_site"/>
</dbReference>
<dbReference type="PROSITE" id="PS00012">
    <property type="entry name" value="PHOSPHOPANTETHEINE"/>
    <property type="match status" value="1"/>
</dbReference>
<dbReference type="CDD" id="cd05235">
    <property type="entry name" value="SDR_e1"/>
    <property type="match status" value="1"/>
</dbReference>
<keyword evidence="5" id="KW-0677">Repeat</keyword>
<dbReference type="InterPro" id="IPR020841">
    <property type="entry name" value="PKS_Beta-ketoAc_synthase_dom"/>
</dbReference>